<keyword evidence="6" id="KW-1185">Reference proteome</keyword>
<reference evidence="5 6" key="1">
    <citation type="submission" date="2023-04" db="EMBL/GenBank/DDBJ databases">
        <title>A long-awaited taxogenomic arrangement of the family Halomonadaceae.</title>
        <authorList>
            <person name="De La Haba R."/>
            <person name="Chuvochina M."/>
            <person name="Wittouck S."/>
            <person name="Arahal D.R."/>
            <person name="Sanchez-Porro C."/>
            <person name="Hugenholtz P."/>
            <person name="Ventosa A."/>
        </authorList>
    </citation>
    <scope>NUCLEOTIDE SEQUENCE [LARGE SCALE GENOMIC DNA]</scope>
    <source>
        <strain evidence="5 6">DSM 22428</strain>
    </source>
</reference>
<keyword evidence="3" id="KW-0067">ATP-binding</keyword>
<dbReference type="PANTHER" id="PTHR43309:SF4">
    <property type="entry name" value="CARBOXYLTRANSFERASE DOMAIN-CONTAINING PROTEIN"/>
    <property type="match status" value="1"/>
</dbReference>
<dbReference type="InterPro" id="IPR003778">
    <property type="entry name" value="CT_A_B"/>
</dbReference>
<dbReference type="SMART" id="SM00797">
    <property type="entry name" value="AHS2"/>
    <property type="match status" value="1"/>
</dbReference>
<dbReference type="Gene3D" id="2.40.100.10">
    <property type="entry name" value="Cyclophilin-like"/>
    <property type="match status" value="1"/>
</dbReference>
<keyword evidence="1" id="KW-0547">Nucleotide-binding</keyword>
<evidence type="ECO:0000256" key="2">
    <source>
        <dbReference type="ARBA" id="ARBA00022801"/>
    </source>
</evidence>
<organism evidence="5 6">
    <name type="scientific">Larsenimonas suaedae</name>
    <dbReference type="NCBI Taxonomy" id="1851019"/>
    <lineage>
        <taxon>Bacteria</taxon>
        <taxon>Pseudomonadati</taxon>
        <taxon>Pseudomonadota</taxon>
        <taxon>Gammaproteobacteria</taxon>
        <taxon>Oceanospirillales</taxon>
        <taxon>Halomonadaceae</taxon>
        <taxon>Larsenimonas</taxon>
    </lineage>
</organism>
<protein>
    <submittedName>
        <fullName evidence="5">Biotin-dependent carboxyltransferase family protein</fullName>
    </submittedName>
</protein>
<proteinExistence type="predicted"/>
<evidence type="ECO:0000256" key="1">
    <source>
        <dbReference type="ARBA" id="ARBA00022741"/>
    </source>
</evidence>
<accession>A0ABU1GUD6</accession>
<dbReference type="InterPro" id="IPR052708">
    <property type="entry name" value="PxpC"/>
</dbReference>
<evidence type="ECO:0000313" key="5">
    <source>
        <dbReference type="EMBL" id="MDR5895202.1"/>
    </source>
</evidence>
<dbReference type="EMBL" id="JARWAO010000002">
    <property type="protein sequence ID" value="MDR5895202.1"/>
    <property type="molecule type" value="Genomic_DNA"/>
</dbReference>
<name>A0ABU1GUD6_9GAMM</name>
<dbReference type="RefSeq" id="WP_251590498.1">
    <property type="nucleotide sequence ID" value="NZ_JAMLJI010000001.1"/>
</dbReference>
<feature type="domain" description="Carboxyltransferase" evidence="4">
    <location>
        <begin position="28"/>
        <end position="303"/>
    </location>
</feature>
<dbReference type="Proteomes" id="UP001269375">
    <property type="component" value="Unassembled WGS sequence"/>
</dbReference>
<dbReference type="InterPro" id="IPR029000">
    <property type="entry name" value="Cyclophilin-like_dom_sf"/>
</dbReference>
<dbReference type="PANTHER" id="PTHR43309">
    <property type="entry name" value="5-OXOPROLINASE SUBUNIT C"/>
    <property type="match status" value="1"/>
</dbReference>
<comment type="caution">
    <text evidence="5">The sequence shown here is derived from an EMBL/GenBank/DDBJ whole genome shotgun (WGS) entry which is preliminary data.</text>
</comment>
<dbReference type="Pfam" id="PF02626">
    <property type="entry name" value="CT_A_B"/>
    <property type="match status" value="1"/>
</dbReference>
<evidence type="ECO:0000259" key="4">
    <source>
        <dbReference type="SMART" id="SM00797"/>
    </source>
</evidence>
<keyword evidence="2" id="KW-0378">Hydrolase</keyword>
<gene>
    <name evidence="5" type="ORF">QC825_03795</name>
</gene>
<sequence>MTDSASCSITRLEGGCRVQDLGRFGVRHLGLGQGGGFDHLSLRVANALLGNAHTAPALEITLGQVALTFSASTTVALTGADIGARLDHVPVSPGGCFVVEVGQTLMFDTPVQGLRSYLAVAGGFKVTPELGSVTALAREPLGGLHGEGGELTVGDALLYAPGFPSLRTQPDTTRWSFDEALVLDVVVGLQAATFSGRSLFDAFNRPWCVGTRADSMGVRLEGPRLESRCASLISEGLTPGVIQVPPDGAPIVLGPDCQSIGGYPKFGAVTPYSLARLGQCCPGDTLHLRPVGIGLARARWAQWLGHLDGVESHGDSARM</sequence>
<evidence type="ECO:0000256" key="3">
    <source>
        <dbReference type="ARBA" id="ARBA00022840"/>
    </source>
</evidence>
<evidence type="ECO:0000313" key="6">
    <source>
        <dbReference type="Proteomes" id="UP001269375"/>
    </source>
</evidence>